<feature type="compositionally biased region" description="Pro residues" evidence="4">
    <location>
        <begin position="273"/>
        <end position="295"/>
    </location>
</feature>
<feature type="domain" description="ZZ-type" evidence="5">
    <location>
        <begin position="6"/>
        <end position="37"/>
    </location>
</feature>
<evidence type="ECO:0000259" key="6">
    <source>
        <dbReference type="Pfam" id="PF24355"/>
    </source>
</evidence>
<feature type="compositionally biased region" description="Pro residues" evidence="4">
    <location>
        <begin position="111"/>
        <end position="138"/>
    </location>
</feature>
<dbReference type="InterPro" id="IPR055936">
    <property type="entry name" value="DUF7514"/>
</dbReference>
<feature type="region of interest" description="Disordered" evidence="4">
    <location>
        <begin position="253"/>
        <end position="295"/>
    </location>
</feature>
<protein>
    <submittedName>
        <fullName evidence="7">Nudix</fullName>
    </submittedName>
</protein>
<dbReference type="CDD" id="cd02249">
    <property type="entry name" value="ZZ"/>
    <property type="match status" value="1"/>
</dbReference>
<evidence type="ECO:0000256" key="1">
    <source>
        <dbReference type="ARBA" id="ARBA00022723"/>
    </source>
</evidence>
<reference evidence="7" key="1">
    <citation type="submission" date="2020-05" db="EMBL/GenBank/DDBJ databases">
        <title>Mycena genomes resolve the evolution of fungal bioluminescence.</title>
        <authorList>
            <person name="Tsai I.J."/>
        </authorList>
    </citation>
    <scope>NUCLEOTIDE SEQUENCE</scope>
    <source>
        <strain evidence="7">CCC161011</strain>
    </source>
</reference>
<proteinExistence type="predicted"/>
<keyword evidence="2" id="KW-0863">Zinc-finger</keyword>
<dbReference type="SUPFAM" id="SSF57850">
    <property type="entry name" value="RING/U-box"/>
    <property type="match status" value="1"/>
</dbReference>
<feature type="region of interest" description="Disordered" evidence="4">
    <location>
        <begin position="86"/>
        <end position="138"/>
    </location>
</feature>
<evidence type="ECO:0000259" key="5">
    <source>
        <dbReference type="Pfam" id="PF00569"/>
    </source>
</evidence>
<name>A0A8H6XL08_9AGAR</name>
<keyword evidence="3" id="KW-0862">Zinc</keyword>
<accession>A0A8H6XL08</accession>
<dbReference type="InterPro" id="IPR043145">
    <property type="entry name" value="Znf_ZZ_sf"/>
</dbReference>
<sequence length="553" mass="58354">MAPGYYGCNACLRTIASTDPRIHCLDCDEYDLCANCAVGTEEFPGGHLVAHRTCVFRRSGGGAHPPVVSSTAIVYVTAETVQAPVRPISPPLTAHASPDSPRPSLPQDSAPLPPTPPSPPVVQSFSPPPVQSPAPVPPVLPARQTTIVSSLASAVMPVDTSPTMDNFVSTSAHIMSPRDIAYDVPPPQVDGNPAPQMISHSVTGSVASQVTMPPREGTPVQLGSTINAQAQFYVPPPLAQTIASTSEAEVSAYTMPPRSYEPPTQATNSVPRYEPPPRVAQPGTPPPPPVPPPPPSAWGPFFNTDMTPTPVFMELIDAIFTYLDTRRTGNLTPEVYSQFLINQGYVGPQNIWNSNLVASMGKTKEESADAALKRAFDLFGIQYILRPRVREATSPPADVKGQLKSFGASFTRALSPATPAGGTMPLLTRAGFLNITAVEVLCDPARHYGGLARVVQMYDLGAAVRAWGPLPRGVLPDEPDVRMLDRVARVQAAARERQSGQVRMGSAGASAAGGLRSAASFARSAVNKIDAKDVVNTINAVGDAAYIVSAVTN</sequence>
<dbReference type="OrthoDB" id="7873042at2759"/>
<feature type="domain" description="DUF7514" evidence="6">
    <location>
        <begin position="299"/>
        <end position="490"/>
    </location>
</feature>
<dbReference type="GO" id="GO:0008270">
    <property type="term" value="F:zinc ion binding"/>
    <property type="evidence" value="ECO:0007669"/>
    <property type="project" value="UniProtKB-KW"/>
</dbReference>
<dbReference type="InterPro" id="IPR000433">
    <property type="entry name" value="Znf_ZZ"/>
</dbReference>
<dbReference type="EMBL" id="JACAZI010000017">
    <property type="protein sequence ID" value="KAF7342245.1"/>
    <property type="molecule type" value="Genomic_DNA"/>
</dbReference>
<organism evidence="7 8">
    <name type="scientific">Mycena venus</name>
    <dbReference type="NCBI Taxonomy" id="2733690"/>
    <lineage>
        <taxon>Eukaryota</taxon>
        <taxon>Fungi</taxon>
        <taxon>Dikarya</taxon>
        <taxon>Basidiomycota</taxon>
        <taxon>Agaricomycotina</taxon>
        <taxon>Agaricomycetes</taxon>
        <taxon>Agaricomycetidae</taxon>
        <taxon>Agaricales</taxon>
        <taxon>Marasmiineae</taxon>
        <taxon>Mycenaceae</taxon>
        <taxon>Mycena</taxon>
    </lineage>
</organism>
<evidence type="ECO:0000256" key="4">
    <source>
        <dbReference type="SAM" id="MobiDB-lite"/>
    </source>
</evidence>
<dbReference type="AlphaFoldDB" id="A0A8H6XL08"/>
<dbReference type="Pfam" id="PF24355">
    <property type="entry name" value="DUF7514"/>
    <property type="match status" value="1"/>
</dbReference>
<evidence type="ECO:0000256" key="2">
    <source>
        <dbReference type="ARBA" id="ARBA00022771"/>
    </source>
</evidence>
<dbReference type="Proteomes" id="UP000620124">
    <property type="component" value="Unassembled WGS sequence"/>
</dbReference>
<dbReference type="Gene3D" id="3.30.60.90">
    <property type="match status" value="1"/>
</dbReference>
<keyword evidence="1" id="KW-0479">Metal-binding</keyword>
<evidence type="ECO:0000313" key="8">
    <source>
        <dbReference type="Proteomes" id="UP000620124"/>
    </source>
</evidence>
<keyword evidence="8" id="KW-1185">Reference proteome</keyword>
<dbReference type="Pfam" id="PF00569">
    <property type="entry name" value="ZZ"/>
    <property type="match status" value="1"/>
</dbReference>
<gene>
    <name evidence="7" type="ORF">MVEN_01812500</name>
</gene>
<comment type="caution">
    <text evidence="7">The sequence shown here is derived from an EMBL/GenBank/DDBJ whole genome shotgun (WGS) entry which is preliminary data.</text>
</comment>
<evidence type="ECO:0000256" key="3">
    <source>
        <dbReference type="ARBA" id="ARBA00022833"/>
    </source>
</evidence>
<evidence type="ECO:0000313" key="7">
    <source>
        <dbReference type="EMBL" id="KAF7342245.1"/>
    </source>
</evidence>